<comment type="subcellular location">
    <subcellularLocation>
        <location evidence="2">Cell membrane</location>
        <topology evidence="2">Multi-pass membrane protein</topology>
    </subcellularLocation>
</comment>
<keyword evidence="11" id="KW-0482">Metalloprotease</keyword>
<dbReference type="GO" id="GO:0006508">
    <property type="term" value="P:proteolysis"/>
    <property type="evidence" value="ECO:0007669"/>
    <property type="project" value="UniProtKB-KW"/>
</dbReference>
<evidence type="ECO:0000256" key="7">
    <source>
        <dbReference type="ARBA" id="ARBA00022723"/>
    </source>
</evidence>
<evidence type="ECO:0000256" key="3">
    <source>
        <dbReference type="ARBA" id="ARBA00007931"/>
    </source>
</evidence>
<gene>
    <name evidence="15" type="ORF">COY16_04065</name>
</gene>
<evidence type="ECO:0000313" key="16">
    <source>
        <dbReference type="Proteomes" id="UP000228503"/>
    </source>
</evidence>
<evidence type="ECO:0000256" key="4">
    <source>
        <dbReference type="ARBA" id="ARBA00022475"/>
    </source>
</evidence>
<evidence type="ECO:0000256" key="8">
    <source>
        <dbReference type="ARBA" id="ARBA00022801"/>
    </source>
</evidence>
<dbReference type="Pfam" id="PF02163">
    <property type="entry name" value="Peptidase_M50"/>
    <property type="match status" value="1"/>
</dbReference>
<name>A0A2M7TXJ6_9BACT</name>
<comment type="cofactor">
    <cofactor evidence="1">
        <name>Zn(2+)</name>
        <dbReference type="ChEBI" id="CHEBI:29105"/>
    </cofactor>
</comment>
<feature type="domain" description="Peptidase M50" evidence="14">
    <location>
        <begin position="15"/>
        <end position="180"/>
    </location>
</feature>
<dbReference type="GO" id="GO:0008237">
    <property type="term" value="F:metallopeptidase activity"/>
    <property type="evidence" value="ECO:0007669"/>
    <property type="project" value="UniProtKB-KW"/>
</dbReference>
<protein>
    <submittedName>
        <fullName evidence="15">Site-2 protease family protein</fullName>
    </submittedName>
</protein>
<keyword evidence="4" id="KW-1003">Cell membrane</keyword>
<feature type="transmembrane region" description="Helical" evidence="13">
    <location>
        <begin position="125"/>
        <end position="146"/>
    </location>
</feature>
<dbReference type="CDD" id="cd06158">
    <property type="entry name" value="S2P-M50_like_1"/>
    <property type="match status" value="1"/>
</dbReference>
<keyword evidence="5 15" id="KW-0645">Protease</keyword>
<evidence type="ECO:0000256" key="5">
    <source>
        <dbReference type="ARBA" id="ARBA00022670"/>
    </source>
</evidence>
<accession>A0A2M7TXJ6</accession>
<dbReference type="GO" id="GO:0005886">
    <property type="term" value="C:plasma membrane"/>
    <property type="evidence" value="ECO:0007669"/>
    <property type="project" value="UniProtKB-SubCell"/>
</dbReference>
<keyword evidence="6 13" id="KW-0812">Transmembrane</keyword>
<sequence>MIFTLFSNPILFLLLALSIVVAITVHEFAHAKMADHLGDPTASLQGRVTLNPMAHLDLYGTIFLLFVGFGWGKPVQFDPFNLDNPRRDAALISFAGPASNFIIAIICALLAQLFIFLGIPALTTIGLLILSPLIMMNVMLGTFNLLPIHPLDGFKIVGGILSEDHAREWYQLQRYGMLFLLMLIIPFGGQSMLHMIIDPVLGFLYQFLLPSQFSPFV</sequence>
<evidence type="ECO:0000256" key="6">
    <source>
        <dbReference type="ARBA" id="ARBA00022692"/>
    </source>
</evidence>
<evidence type="ECO:0000256" key="11">
    <source>
        <dbReference type="ARBA" id="ARBA00023049"/>
    </source>
</evidence>
<dbReference type="InterPro" id="IPR044537">
    <property type="entry name" value="Rip2-like"/>
</dbReference>
<evidence type="ECO:0000259" key="14">
    <source>
        <dbReference type="Pfam" id="PF02163"/>
    </source>
</evidence>
<dbReference type="PANTHER" id="PTHR35864:SF1">
    <property type="entry name" value="ZINC METALLOPROTEASE YWHC-RELATED"/>
    <property type="match status" value="1"/>
</dbReference>
<evidence type="ECO:0000313" key="15">
    <source>
        <dbReference type="EMBL" id="PIZ62536.1"/>
    </source>
</evidence>
<keyword evidence="12 13" id="KW-0472">Membrane</keyword>
<comment type="caution">
    <text evidence="15">The sequence shown here is derived from an EMBL/GenBank/DDBJ whole genome shotgun (WGS) entry which is preliminary data.</text>
</comment>
<evidence type="ECO:0000256" key="9">
    <source>
        <dbReference type="ARBA" id="ARBA00022833"/>
    </source>
</evidence>
<dbReference type="Proteomes" id="UP000228503">
    <property type="component" value="Unassembled WGS sequence"/>
</dbReference>
<reference evidence="16" key="1">
    <citation type="submission" date="2017-09" db="EMBL/GenBank/DDBJ databases">
        <title>Depth-based differentiation of microbial function through sediment-hosted aquifers and enrichment of novel symbionts in the deep terrestrial subsurface.</title>
        <authorList>
            <person name="Probst A.J."/>
            <person name="Ladd B."/>
            <person name="Jarett J.K."/>
            <person name="Geller-Mcgrath D.E."/>
            <person name="Sieber C.M.K."/>
            <person name="Emerson J.B."/>
            <person name="Anantharaman K."/>
            <person name="Thomas B.C."/>
            <person name="Malmstrom R."/>
            <person name="Stieglmeier M."/>
            <person name="Klingl A."/>
            <person name="Woyke T."/>
            <person name="Ryan C.M."/>
            <person name="Banfield J.F."/>
        </authorList>
    </citation>
    <scope>NUCLEOTIDE SEQUENCE [LARGE SCALE GENOMIC DNA]</scope>
</reference>
<evidence type="ECO:0000256" key="10">
    <source>
        <dbReference type="ARBA" id="ARBA00022989"/>
    </source>
</evidence>
<keyword evidence="7" id="KW-0479">Metal-binding</keyword>
<keyword evidence="9" id="KW-0862">Zinc</keyword>
<feature type="transmembrane region" description="Helical" evidence="13">
    <location>
        <begin position="91"/>
        <end position="119"/>
    </location>
</feature>
<comment type="similarity">
    <text evidence="3">Belongs to the peptidase M50B family.</text>
</comment>
<evidence type="ECO:0000256" key="2">
    <source>
        <dbReference type="ARBA" id="ARBA00004651"/>
    </source>
</evidence>
<dbReference type="GO" id="GO:0046872">
    <property type="term" value="F:metal ion binding"/>
    <property type="evidence" value="ECO:0007669"/>
    <property type="project" value="UniProtKB-KW"/>
</dbReference>
<proteinExistence type="inferred from homology"/>
<dbReference type="InterPro" id="IPR052348">
    <property type="entry name" value="Metallopeptidase_M50B"/>
</dbReference>
<keyword evidence="8" id="KW-0378">Hydrolase</keyword>
<evidence type="ECO:0000256" key="12">
    <source>
        <dbReference type="ARBA" id="ARBA00023136"/>
    </source>
</evidence>
<keyword evidence="10 13" id="KW-1133">Transmembrane helix</keyword>
<dbReference type="EMBL" id="PFOB01000052">
    <property type="protein sequence ID" value="PIZ62536.1"/>
    <property type="molecule type" value="Genomic_DNA"/>
</dbReference>
<dbReference type="AlphaFoldDB" id="A0A2M7TXJ6"/>
<evidence type="ECO:0000256" key="13">
    <source>
        <dbReference type="SAM" id="Phobius"/>
    </source>
</evidence>
<dbReference type="InterPro" id="IPR008915">
    <property type="entry name" value="Peptidase_M50"/>
</dbReference>
<organism evidence="15 16">
    <name type="scientific">Candidatus Roizmanbacteria bacterium CG_4_10_14_0_2_um_filter_39_13</name>
    <dbReference type="NCBI Taxonomy" id="1974825"/>
    <lineage>
        <taxon>Bacteria</taxon>
        <taxon>Candidatus Roizmaniibacteriota</taxon>
    </lineage>
</organism>
<feature type="transmembrane region" description="Helical" evidence="13">
    <location>
        <begin position="175"/>
        <end position="197"/>
    </location>
</feature>
<evidence type="ECO:0000256" key="1">
    <source>
        <dbReference type="ARBA" id="ARBA00001947"/>
    </source>
</evidence>
<feature type="transmembrane region" description="Helical" evidence="13">
    <location>
        <begin position="53"/>
        <end position="71"/>
    </location>
</feature>
<dbReference type="PANTHER" id="PTHR35864">
    <property type="entry name" value="ZINC METALLOPROTEASE MJ0611-RELATED"/>
    <property type="match status" value="1"/>
</dbReference>